<dbReference type="GO" id="GO:0017150">
    <property type="term" value="F:tRNA dihydrouridine synthase activity"/>
    <property type="evidence" value="ECO:0007669"/>
    <property type="project" value="InterPro"/>
</dbReference>
<dbReference type="InterPro" id="IPR013785">
    <property type="entry name" value="Aldolase_TIM"/>
</dbReference>
<feature type="compositionally biased region" description="Basic residues" evidence="10">
    <location>
        <begin position="363"/>
        <end position="377"/>
    </location>
</feature>
<feature type="compositionally biased region" description="Polar residues" evidence="10">
    <location>
        <begin position="348"/>
        <end position="361"/>
    </location>
</feature>
<reference evidence="12" key="1">
    <citation type="journal article" date="2021" name="Open Biol.">
        <title>Shared evolutionary footprints suggest mitochondrial oxidative damage underlies multiple complex I losses in fungi.</title>
        <authorList>
            <person name="Schikora-Tamarit M.A."/>
            <person name="Marcet-Houben M."/>
            <person name="Nosek J."/>
            <person name="Gabaldon T."/>
        </authorList>
    </citation>
    <scope>NUCLEOTIDE SEQUENCE</scope>
    <source>
        <strain evidence="12">CBS2887</strain>
    </source>
</reference>
<dbReference type="GO" id="GO:0005737">
    <property type="term" value="C:cytoplasm"/>
    <property type="evidence" value="ECO:0007669"/>
    <property type="project" value="TreeGrafter"/>
</dbReference>
<dbReference type="InterPro" id="IPR035587">
    <property type="entry name" value="DUS-like_FMN-bd"/>
</dbReference>
<sequence>MVDYRGKLVLAPMVRAGELPTRLLALKYGADLVWGPEIIDKKLITCERFENDKLGTVDFLSPGTTKIPGVTNLVFRTYPKMEQDKLIFQMGTANVDLAVQAANVIIKDVSGIDINAGCPKHFSIHAGMGAALLKTPDLLCAILENLVEKVGKPNNKPISVKIRLFPKQEDSLALIERLCQTGISNLTVHCRTQPMRNREYPIRDYIPKIKQITDKHNITLIINGGIQDKSDFIKTIQEVYENGKDIGGMIASTAETNATVFSDPPLPWYEAIKEYIKLAQLVDNFTGNSKYMVLKMTPGKSKLYQPMSQTKTYEDMKKLLESVEEYKDDVMKPVPFMTIERNEDGSEKNPTNGEVDNNDGSNAKRRKGSKRGGKLKKQRIEGTTELKNEGSTVGLETETKPVAAEQTV</sequence>
<evidence type="ECO:0000256" key="10">
    <source>
        <dbReference type="SAM" id="MobiDB-lite"/>
    </source>
</evidence>
<dbReference type="PANTHER" id="PTHR45936">
    <property type="entry name" value="TRNA-DIHYDROURIDINE(20) SYNTHASE [NAD(P)+]-LIKE"/>
    <property type="match status" value="1"/>
</dbReference>
<dbReference type="InterPro" id="IPR018517">
    <property type="entry name" value="tRNA_hU_synthase_CS"/>
</dbReference>
<evidence type="ECO:0000256" key="4">
    <source>
        <dbReference type="ARBA" id="ARBA00022664"/>
    </source>
</evidence>
<name>A0A9P8QG98_WICPI</name>
<dbReference type="AlphaFoldDB" id="A0A9P8QG98"/>
<gene>
    <name evidence="12" type="ORF">WICPIJ_000589</name>
</gene>
<keyword evidence="4" id="KW-0507">mRNA processing</keyword>
<evidence type="ECO:0000256" key="3">
    <source>
        <dbReference type="ARBA" id="ARBA00022643"/>
    </source>
</evidence>
<evidence type="ECO:0000313" key="13">
    <source>
        <dbReference type="Proteomes" id="UP000774326"/>
    </source>
</evidence>
<evidence type="ECO:0000313" key="12">
    <source>
        <dbReference type="EMBL" id="KAH3688450.1"/>
    </source>
</evidence>
<dbReference type="Pfam" id="PF01207">
    <property type="entry name" value="Dus"/>
    <property type="match status" value="1"/>
</dbReference>
<comment type="cofactor">
    <cofactor evidence="1">
        <name>FMN</name>
        <dbReference type="ChEBI" id="CHEBI:58210"/>
    </cofactor>
</comment>
<evidence type="ECO:0000256" key="5">
    <source>
        <dbReference type="ARBA" id="ARBA00022694"/>
    </source>
</evidence>
<dbReference type="Proteomes" id="UP000774326">
    <property type="component" value="Unassembled WGS sequence"/>
</dbReference>
<keyword evidence="6" id="KW-0560">Oxidoreductase</keyword>
<dbReference type="OrthoDB" id="10262250at2759"/>
<keyword evidence="2" id="KW-0285">Flavoprotein</keyword>
<dbReference type="PANTHER" id="PTHR45936:SF1">
    <property type="entry name" value="TRNA-DIHYDROURIDINE(20) SYNTHASE [NAD(P)+]-LIKE"/>
    <property type="match status" value="1"/>
</dbReference>
<dbReference type="GO" id="GO:0050660">
    <property type="term" value="F:flavin adenine dinucleotide binding"/>
    <property type="evidence" value="ECO:0007669"/>
    <property type="project" value="InterPro"/>
</dbReference>
<organism evidence="12 13">
    <name type="scientific">Wickerhamomyces pijperi</name>
    <name type="common">Yeast</name>
    <name type="synonym">Pichia pijperi</name>
    <dbReference type="NCBI Taxonomy" id="599730"/>
    <lineage>
        <taxon>Eukaryota</taxon>
        <taxon>Fungi</taxon>
        <taxon>Dikarya</taxon>
        <taxon>Ascomycota</taxon>
        <taxon>Saccharomycotina</taxon>
        <taxon>Saccharomycetes</taxon>
        <taxon>Phaffomycetales</taxon>
        <taxon>Wickerhamomycetaceae</taxon>
        <taxon>Wickerhamomyces</taxon>
    </lineage>
</organism>
<comment type="catalytic activity">
    <reaction evidence="8">
        <text>a 5,6-dihydrouridine in mRNA + NAD(+) = a uridine in mRNA + NADH + H(+)</text>
        <dbReference type="Rhea" id="RHEA:69851"/>
        <dbReference type="Rhea" id="RHEA-COMP:14658"/>
        <dbReference type="Rhea" id="RHEA-COMP:17789"/>
        <dbReference type="ChEBI" id="CHEBI:15378"/>
        <dbReference type="ChEBI" id="CHEBI:57540"/>
        <dbReference type="ChEBI" id="CHEBI:57945"/>
        <dbReference type="ChEBI" id="CHEBI:65315"/>
        <dbReference type="ChEBI" id="CHEBI:74443"/>
    </reaction>
    <physiologicalReaction direction="right-to-left" evidence="8">
        <dbReference type="Rhea" id="RHEA:69853"/>
    </physiologicalReaction>
</comment>
<proteinExistence type="predicted"/>
<keyword evidence="5" id="KW-0819">tRNA processing</keyword>
<comment type="catalytic activity">
    <reaction evidence="9">
        <text>a 5,6-dihydrouridine in mRNA + NADP(+) = a uridine in mRNA + NADPH + H(+)</text>
        <dbReference type="Rhea" id="RHEA:69855"/>
        <dbReference type="Rhea" id="RHEA-COMP:14658"/>
        <dbReference type="Rhea" id="RHEA-COMP:17789"/>
        <dbReference type="ChEBI" id="CHEBI:15378"/>
        <dbReference type="ChEBI" id="CHEBI:57783"/>
        <dbReference type="ChEBI" id="CHEBI:58349"/>
        <dbReference type="ChEBI" id="CHEBI:65315"/>
        <dbReference type="ChEBI" id="CHEBI:74443"/>
    </reaction>
    <physiologicalReaction direction="right-to-left" evidence="9">
        <dbReference type="Rhea" id="RHEA:69857"/>
    </physiologicalReaction>
</comment>
<evidence type="ECO:0000256" key="1">
    <source>
        <dbReference type="ARBA" id="ARBA00001917"/>
    </source>
</evidence>
<keyword evidence="7" id="KW-0520">NAD</keyword>
<protein>
    <recommendedName>
        <fullName evidence="11">DUS-like FMN-binding domain-containing protein</fullName>
    </recommendedName>
</protein>
<feature type="region of interest" description="Disordered" evidence="10">
    <location>
        <begin position="339"/>
        <end position="408"/>
    </location>
</feature>
<dbReference type="Gene3D" id="3.20.20.70">
    <property type="entry name" value="Aldolase class I"/>
    <property type="match status" value="1"/>
</dbReference>
<evidence type="ECO:0000256" key="2">
    <source>
        <dbReference type="ARBA" id="ARBA00022630"/>
    </source>
</evidence>
<dbReference type="EMBL" id="JAEUBG010000347">
    <property type="protein sequence ID" value="KAH3688450.1"/>
    <property type="molecule type" value="Genomic_DNA"/>
</dbReference>
<dbReference type="GO" id="GO:0006397">
    <property type="term" value="P:mRNA processing"/>
    <property type="evidence" value="ECO:0007669"/>
    <property type="project" value="UniProtKB-KW"/>
</dbReference>
<keyword evidence="3" id="KW-0288">FMN</keyword>
<feature type="domain" description="DUS-like FMN-binding" evidence="11">
    <location>
        <begin position="32"/>
        <end position="263"/>
    </location>
</feature>
<dbReference type="SUPFAM" id="SSF51395">
    <property type="entry name" value="FMN-linked oxidoreductases"/>
    <property type="match status" value="1"/>
</dbReference>
<feature type="compositionally biased region" description="Basic and acidic residues" evidence="10">
    <location>
        <begin position="378"/>
        <end position="388"/>
    </location>
</feature>
<evidence type="ECO:0000259" key="11">
    <source>
        <dbReference type="Pfam" id="PF01207"/>
    </source>
</evidence>
<evidence type="ECO:0000256" key="7">
    <source>
        <dbReference type="ARBA" id="ARBA00023027"/>
    </source>
</evidence>
<dbReference type="InterPro" id="IPR052582">
    <property type="entry name" value="tRNA-DUS-like"/>
</dbReference>
<evidence type="ECO:0000256" key="6">
    <source>
        <dbReference type="ARBA" id="ARBA00023002"/>
    </source>
</evidence>
<evidence type="ECO:0000256" key="8">
    <source>
        <dbReference type="ARBA" id="ARBA00048342"/>
    </source>
</evidence>
<evidence type="ECO:0000256" key="9">
    <source>
        <dbReference type="ARBA" id="ARBA00049447"/>
    </source>
</evidence>
<dbReference type="PROSITE" id="PS01136">
    <property type="entry name" value="UPF0034"/>
    <property type="match status" value="1"/>
</dbReference>
<keyword evidence="13" id="KW-1185">Reference proteome</keyword>
<reference evidence="12" key="2">
    <citation type="submission" date="2021-01" db="EMBL/GenBank/DDBJ databases">
        <authorList>
            <person name="Schikora-Tamarit M.A."/>
        </authorList>
    </citation>
    <scope>NUCLEOTIDE SEQUENCE</scope>
    <source>
        <strain evidence="12">CBS2887</strain>
    </source>
</reference>
<accession>A0A9P8QG98</accession>
<dbReference type="CDD" id="cd02801">
    <property type="entry name" value="DUS_like_FMN"/>
    <property type="match status" value="1"/>
</dbReference>
<comment type="caution">
    <text evidence="12">The sequence shown here is derived from an EMBL/GenBank/DDBJ whole genome shotgun (WGS) entry which is preliminary data.</text>
</comment>